<protein>
    <recommendedName>
        <fullName evidence="2">DUF2231 domain-containing protein</fullName>
    </recommendedName>
</protein>
<feature type="domain" description="DUF2231" evidence="2">
    <location>
        <begin position="6"/>
        <end position="149"/>
    </location>
</feature>
<keyword evidence="4" id="KW-1185">Reference proteome</keyword>
<dbReference type="InterPro" id="IPR019251">
    <property type="entry name" value="DUF2231_TM"/>
</dbReference>
<organism evidence="3 4">
    <name type="scientific">Mycobacterium adipatum</name>
    <dbReference type="NCBI Taxonomy" id="1682113"/>
    <lineage>
        <taxon>Bacteria</taxon>
        <taxon>Bacillati</taxon>
        <taxon>Actinomycetota</taxon>
        <taxon>Actinomycetes</taxon>
        <taxon>Mycobacteriales</taxon>
        <taxon>Mycobacteriaceae</taxon>
        <taxon>Mycobacterium</taxon>
    </lineage>
</organism>
<reference evidence="3 4" key="1">
    <citation type="submission" date="2016-05" db="EMBL/GenBank/DDBJ databases">
        <title>Complete genome sequence of a phthalic acid esters degrading Mycobacterium sp. YC-RL4.</title>
        <authorList>
            <person name="Ren L."/>
            <person name="Fan S."/>
            <person name="Ruth N."/>
            <person name="Jia Y."/>
            <person name="Wang J."/>
            <person name="Qiao C."/>
        </authorList>
    </citation>
    <scope>NUCLEOTIDE SEQUENCE [LARGE SCALE GENOMIC DNA]</scope>
    <source>
        <strain evidence="3 4">YC-RL4</strain>
    </source>
</reference>
<evidence type="ECO:0000313" key="3">
    <source>
        <dbReference type="EMBL" id="ANE82784.1"/>
    </source>
</evidence>
<gene>
    <name evidence="3" type="ORF">A7U43_09790</name>
</gene>
<name>A0A172UVE3_9MYCO</name>
<evidence type="ECO:0000259" key="2">
    <source>
        <dbReference type="Pfam" id="PF09990"/>
    </source>
</evidence>
<dbReference type="STRING" id="1682113.A7U43_09790"/>
<dbReference type="OrthoDB" id="4948879at2"/>
<feature type="transmembrane region" description="Helical" evidence="1">
    <location>
        <begin position="118"/>
        <end position="140"/>
    </location>
</feature>
<dbReference type="Pfam" id="PF09990">
    <property type="entry name" value="DUF2231"/>
    <property type="match status" value="1"/>
</dbReference>
<dbReference type="RefSeq" id="WP_068002324.1">
    <property type="nucleotide sequence ID" value="NZ_CP015596.1"/>
</dbReference>
<feature type="transmembrane region" description="Helical" evidence="1">
    <location>
        <begin position="41"/>
        <end position="66"/>
    </location>
</feature>
<dbReference type="EMBL" id="CP015596">
    <property type="protein sequence ID" value="ANE82784.1"/>
    <property type="molecule type" value="Genomic_DNA"/>
</dbReference>
<keyword evidence="1" id="KW-0812">Transmembrane</keyword>
<proteinExistence type="predicted"/>
<sequence length="154" mass="16409">MTTISGIPAHALLVHGVVALAPLTALLLILCAFWRAARSRLVWLVLALAAGVMVLTPLATSAGEWLYNRESEHRPILELHEERGEWMIYFAIGLLLVAILLAVQHVRESRAERPGRGLAVGVAILAVVVGVSSTVGVVLIGHSGAEAKWGTIAE</sequence>
<evidence type="ECO:0000313" key="4">
    <source>
        <dbReference type="Proteomes" id="UP000077143"/>
    </source>
</evidence>
<feature type="transmembrane region" description="Helical" evidence="1">
    <location>
        <begin position="12"/>
        <end position="34"/>
    </location>
</feature>
<keyword evidence="1" id="KW-1133">Transmembrane helix</keyword>
<evidence type="ECO:0000256" key="1">
    <source>
        <dbReference type="SAM" id="Phobius"/>
    </source>
</evidence>
<dbReference type="KEGG" id="madi:A7U43_09790"/>
<dbReference type="Proteomes" id="UP000077143">
    <property type="component" value="Chromosome"/>
</dbReference>
<feature type="transmembrane region" description="Helical" evidence="1">
    <location>
        <begin position="86"/>
        <end position="106"/>
    </location>
</feature>
<dbReference type="AlphaFoldDB" id="A0A172UVE3"/>
<accession>A0A172UVE3</accession>
<keyword evidence="1" id="KW-0472">Membrane</keyword>